<dbReference type="AlphaFoldDB" id="A0A166Z9B0"/>
<dbReference type="EMBL" id="AUYB01000068">
    <property type="protein sequence ID" value="KZN44078.1"/>
    <property type="molecule type" value="Genomic_DNA"/>
</dbReference>
<dbReference type="PATRIC" id="fig|1365250.3.peg.610"/>
<name>A0A166Z9B0_9GAMM</name>
<keyword evidence="1" id="KW-0812">Transmembrane</keyword>
<feature type="transmembrane region" description="Helical" evidence="1">
    <location>
        <begin position="25"/>
        <end position="46"/>
    </location>
</feature>
<dbReference type="Proteomes" id="UP000076643">
    <property type="component" value="Unassembled WGS sequence"/>
</dbReference>
<protein>
    <recommendedName>
        <fullName evidence="4">PepSY domain-containing protein</fullName>
    </recommendedName>
</protein>
<sequence>MQLSVTNSVVGKMSFKRKNRSIHKWAGIIVALPLLVILVTGILLLVKKEFDFIQPPSAKGKTSQPTITFEHILAAAQSVEMAQISSWDDINRLDVRPAKGITKVRSHNSIEIQIDSHTGQVLQVAKRNYEFIESLHDGTFFEKNANLWLMLPVSLILLFMVFTGFVMFYQPFRTKKRNKQRGGNT</sequence>
<gene>
    <name evidence="2" type="ORF">N475_08190</name>
</gene>
<dbReference type="PANTHER" id="PTHR34219:SF3">
    <property type="entry name" value="BLL7967 PROTEIN"/>
    <property type="match status" value="1"/>
</dbReference>
<comment type="caution">
    <text evidence="2">The sequence shown here is derived from an EMBL/GenBank/DDBJ whole genome shotgun (WGS) entry which is preliminary data.</text>
</comment>
<proteinExistence type="predicted"/>
<keyword evidence="1" id="KW-1133">Transmembrane helix</keyword>
<evidence type="ECO:0000313" key="2">
    <source>
        <dbReference type="EMBL" id="KZN44078.1"/>
    </source>
</evidence>
<keyword evidence="3" id="KW-1185">Reference proteome</keyword>
<keyword evidence="1" id="KW-0472">Membrane</keyword>
<dbReference type="Pfam" id="PF03929">
    <property type="entry name" value="PepSY_TM"/>
    <property type="match status" value="1"/>
</dbReference>
<evidence type="ECO:0008006" key="4">
    <source>
        <dbReference type="Google" id="ProtNLM"/>
    </source>
</evidence>
<reference evidence="2 3" key="1">
    <citation type="submission" date="2013-07" db="EMBL/GenBank/DDBJ databases">
        <title>Comparative Genomic and Metabolomic Analysis of Twelve Strains of Pseudoalteromonas luteoviolacea.</title>
        <authorList>
            <person name="Vynne N.G."/>
            <person name="Mansson M."/>
            <person name="Gram L."/>
        </authorList>
    </citation>
    <scope>NUCLEOTIDE SEQUENCE [LARGE SCALE GENOMIC DNA]</scope>
    <source>
        <strain evidence="2 3">DSM 6061</strain>
    </source>
</reference>
<accession>A0A166Z9B0</accession>
<organism evidence="2 3">
    <name type="scientific">Pseudoalteromonas luteoviolacea DSM 6061</name>
    <dbReference type="NCBI Taxonomy" id="1365250"/>
    <lineage>
        <taxon>Bacteria</taxon>
        <taxon>Pseudomonadati</taxon>
        <taxon>Pseudomonadota</taxon>
        <taxon>Gammaproteobacteria</taxon>
        <taxon>Alteromonadales</taxon>
        <taxon>Pseudoalteromonadaceae</taxon>
        <taxon>Pseudoalteromonas</taxon>
    </lineage>
</organism>
<evidence type="ECO:0000313" key="3">
    <source>
        <dbReference type="Proteomes" id="UP000076643"/>
    </source>
</evidence>
<dbReference type="InterPro" id="IPR005625">
    <property type="entry name" value="PepSY-ass_TM"/>
</dbReference>
<evidence type="ECO:0000256" key="1">
    <source>
        <dbReference type="SAM" id="Phobius"/>
    </source>
</evidence>
<dbReference type="PANTHER" id="PTHR34219">
    <property type="entry name" value="IRON-REGULATED INNER MEMBRANE PROTEIN-RELATED"/>
    <property type="match status" value="1"/>
</dbReference>
<feature type="transmembrane region" description="Helical" evidence="1">
    <location>
        <begin position="147"/>
        <end position="169"/>
    </location>
</feature>